<dbReference type="AlphaFoldDB" id="A0A4Q9N135"/>
<sequence length="291" mass="31134">MSSQDSASVVALYNSVFVGNCCGIGGAVFLVYAYIISMGEGVNLFLTSKLTGASILFYANLVFPFVTNAMALIGFVRMSDKVQYGFGLTGVNDPTFGCATGVNLPVELTKQRAFTIVSRTCLISADALVLAITWYAIPRRSYSNFGGESSTFAEILVRNGTIYFGSLLILNALHLMFTLLSIDLAFEPVSYMTMFTEPVTAVLVSRFLLDLQAANRKALDLDPQDMSHIGSSQGPTGSLIFERVVGSLGSMILPGELVELATDDETTADPLDAENTVEKSSGTDVEIMASP</sequence>
<evidence type="ECO:0000256" key="2">
    <source>
        <dbReference type="SAM" id="Phobius"/>
    </source>
</evidence>
<evidence type="ECO:0000313" key="3">
    <source>
        <dbReference type="EMBL" id="TBU34174.1"/>
    </source>
</evidence>
<organism evidence="3">
    <name type="scientific">Dichomitus squalens</name>
    <dbReference type="NCBI Taxonomy" id="114155"/>
    <lineage>
        <taxon>Eukaryota</taxon>
        <taxon>Fungi</taxon>
        <taxon>Dikarya</taxon>
        <taxon>Basidiomycota</taxon>
        <taxon>Agaricomycotina</taxon>
        <taxon>Agaricomycetes</taxon>
        <taxon>Polyporales</taxon>
        <taxon>Polyporaceae</taxon>
        <taxon>Dichomitus</taxon>
    </lineage>
</organism>
<name>A0A4Q9N135_9APHY</name>
<feature type="transmembrane region" description="Helical" evidence="2">
    <location>
        <begin position="116"/>
        <end position="137"/>
    </location>
</feature>
<evidence type="ECO:0008006" key="4">
    <source>
        <dbReference type="Google" id="ProtNLM"/>
    </source>
</evidence>
<protein>
    <recommendedName>
        <fullName evidence="4">Transmembrane protein</fullName>
    </recommendedName>
</protein>
<dbReference type="Proteomes" id="UP000292957">
    <property type="component" value="Unassembled WGS sequence"/>
</dbReference>
<accession>A0A4Q9N135</accession>
<feature type="transmembrane region" description="Helical" evidence="2">
    <location>
        <begin position="162"/>
        <end position="186"/>
    </location>
</feature>
<reference evidence="3" key="1">
    <citation type="submission" date="2019-01" db="EMBL/GenBank/DDBJ databases">
        <title>Draft genome sequences of three monokaryotic isolates of the white-rot basidiomycete fungus Dichomitus squalens.</title>
        <authorList>
            <consortium name="DOE Joint Genome Institute"/>
            <person name="Lopez S.C."/>
            <person name="Andreopoulos B."/>
            <person name="Pangilinan J."/>
            <person name="Lipzen A."/>
            <person name="Riley R."/>
            <person name="Ahrendt S."/>
            <person name="Ng V."/>
            <person name="Barry K."/>
            <person name="Daum C."/>
            <person name="Grigoriev I.V."/>
            <person name="Hilden K.S."/>
            <person name="Makela M.R."/>
            <person name="de Vries R.P."/>
        </authorList>
    </citation>
    <scope>NUCLEOTIDE SEQUENCE [LARGE SCALE GENOMIC DNA]</scope>
    <source>
        <strain evidence="3">OM18370.1</strain>
    </source>
</reference>
<gene>
    <name evidence="3" type="ORF">BD311DRAFT_802551</name>
</gene>
<feature type="region of interest" description="Disordered" evidence="1">
    <location>
        <begin position="267"/>
        <end position="291"/>
    </location>
</feature>
<keyword evidence="2" id="KW-1133">Transmembrane helix</keyword>
<feature type="transmembrane region" description="Helical" evidence="2">
    <location>
        <begin position="12"/>
        <end position="35"/>
    </location>
</feature>
<proteinExistence type="predicted"/>
<keyword evidence="2" id="KW-0812">Transmembrane</keyword>
<feature type="transmembrane region" description="Helical" evidence="2">
    <location>
        <begin position="55"/>
        <end position="76"/>
    </location>
</feature>
<dbReference type="OrthoDB" id="2750926at2759"/>
<keyword evidence="2" id="KW-0472">Membrane</keyword>
<evidence type="ECO:0000256" key="1">
    <source>
        <dbReference type="SAM" id="MobiDB-lite"/>
    </source>
</evidence>
<dbReference type="EMBL" id="ML143389">
    <property type="protein sequence ID" value="TBU34174.1"/>
    <property type="molecule type" value="Genomic_DNA"/>
</dbReference>